<feature type="region of interest" description="Disordered" evidence="1">
    <location>
        <begin position="72"/>
        <end position="501"/>
    </location>
</feature>
<feature type="compositionally biased region" description="Basic and acidic residues" evidence="1">
    <location>
        <begin position="99"/>
        <end position="113"/>
    </location>
</feature>
<feature type="compositionally biased region" description="Polar residues" evidence="1">
    <location>
        <begin position="354"/>
        <end position="382"/>
    </location>
</feature>
<feature type="region of interest" description="Disordered" evidence="1">
    <location>
        <begin position="548"/>
        <end position="570"/>
    </location>
</feature>
<feature type="compositionally biased region" description="Gly residues" evidence="1">
    <location>
        <begin position="1142"/>
        <end position="1154"/>
    </location>
</feature>
<feature type="compositionally biased region" description="Polar residues" evidence="1">
    <location>
        <begin position="290"/>
        <end position="316"/>
    </location>
</feature>
<feature type="compositionally biased region" description="Polar residues" evidence="1">
    <location>
        <begin position="168"/>
        <end position="226"/>
    </location>
</feature>
<dbReference type="OrthoDB" id="3249663at2759"/>
<feature type="compositionally biased region" description="Low complexity" evidence="1">
    <location>
        <begin position="799"/>
        <end position="813"/>
    </location>
</feature>
<feature type="compositionally biased region" description="Basic and acidic residues" evidence="1">
    <location>
        <begin position="846"/>
        <end position="860"/>
    </location>
</feature>
<feature type="compositionally biased region" description="Basic and acidic residues" evidence="1">
    <location>
        <begin position="1007"/>
        <end position="1034"/>
    </location>
</feature>
<dbReference type="EMBL" id="NBII01000010">
    <property type="protein sequence ID" value="PAV15523.1"/>
    <property type="molecule type" value="Genomic_DNA"/>
</dbReference>
<proteinExistence type="predicted"/>
<feature type="compositionally biased region" description="Polar residues" evidence="1">
    <location>
        <begin position="490"/>
        <end position="501"/>
    </location>
</feature>
<feature type="compositionally biased region" description="Polar residues" evidence="1">
    <location>
        <begin position="267"/>
        <end position="282"/>
    </location>
</feature>
<feature type="compositionally biased region" description="Polar residues" evidence="1">
    <location>
        <begin position="87"/>
        <end position="98"/>
    </location>
</feature>
<feature type="compositionally biased region" description="Polar residues" evidence="1">
    <location>
        <begin position="137"/>
        <end position="151"/>
    </location>
</feature>
<feature type="compositionally biased region" description="Polar residues" evidence="1">
    <location>
        <begin position="933"/>
        <end position="942"/>
    </location>
</feature>
<feature type="compositionally biased region" description="Low complexity" evidence="1">
    <location>
        <begin position="550"/>
        <end position="570"/>
    </location>
</feature>
<dbReference type="Proteomes" id="UP000217199">
    <property type="component" value="Unassembled WGS sequence"/>
</dbReference>
<organism evidence="2 3">
    <name type="scientific">Pyrrhoderma noxium</name>
    <dbReference type="NCBI Taxonomy" id="2282107"/>
    <lineage>
        <taxon>Eukaryota</taxon>
        <taxon>Fungi</taxon>
        <taxon>Dikarya</taxon>
        <taxon>Basidiomycota</taxon>
        <taxon>Agaricomycotina</taxon>
        <taxon>Agaricomycetes</taxon>
        <taxon>Hymenochaetales</taxon>
        <taxon>Hymenochaetaceae</taxon>
        <taxon>Pyrrhoderma</taxon>
    </lineage>
</organism>
<feature type="compositionally biased region" description="Pro residues" evidence="1">
    <location>
        <begin position="779"/>
        <end position="793"/>
    </location>
</feature>
<feature type="compositionally biased region" description="Basic and acidic residues" evidence="1">
    <location>
        <begin position="760"/>
        <end position="776"/>
    </location>
</feature>
<feature type="compositionally biased region" description="Polar residues" evidence="1">
    <location>
        <begin position="827"/>
        <end position="838"/>
    </location>
</feature>
<protein>
    <submittedName>
        <fullName evidence="2">Uncharacterized protein</fullName>
    </submittedName>
</protein>
<feature type="region of interest" description="Disordered" evidence="1">
    <location>
        <begin position="1133"/>
        <end position="1205"/>
    </location>
</feature>
<feature type="compositionally biased region" description="Basic and acidic residues" evidence="1">
    <location>
        <begin position="620"/>
        <end position="650"/>
    </location>
</feature>
<gene>
    <name evidence="2" type="ORF">PNOK_0928700</name>
</gene>
<feature type="region of interest" description="Disordered" evidence="1">
    <location>
        <begin position="596"/>
        <end position="712"/>
    </location>
</feature>
<feature type="region of interest" description="Disordered" evidence="1">
    <location>
        <begin position="726"/>
        <end position="1036"/>
    </location>
</feature>
<feature type="region of interest" description="Disordered" evidence="1">
    <location>
        <begin position="1"/>
        <end position="36"/>
    </location>
</feature>
<feature type="compositionally biased region" description="Polar residues" evidence="1">
    <location>
        <begin position="459"/>
        <end position="482"/>
    </location>
</feature>
<feature type="compositionally biased region" description="Polar residues" evidence="1">
    <location>
        <begin position="14"/>
        <end position="30"/>
    </location>
</feature>
<dbReference type="InParanoid" id="A0A286U7G9"/>
<evidence type="ECO:0000256" key="1">
    <source>
        <dbReference type="SAM" id="MobiDB-lite"/>
    </source>
</evidence>
<feature type="compositionally biased region" description="Low complexity" evidence="1">
    <location>
        <begin position="862"/>
        <end position="871"/>
    </location>
</feature>
<evidence type="ECO:0000313" key="2">
    <source>
        <dbReference type="EMBL" id="PAV15523.1"/>
    </source>
</evidence>
<feature type="compositionally biased region" description="Basic and acidic residues" evidence="1">
    <location>
        <begin position="909"/>
        <end position="920"/>
    </location>
</feature>
<feature type="compositionally biased region" description="Basic and acidic residues" evidence="1">
    <location>
        <begin position="1157"/>
        <end position="1169"/>
    </location>
</feature>
<reference evidence="2 3" key="1">
    <citation type="journal article" date="2017" name="Mol. Ecol.">
        <title>Comparative and population genomic landscape of Phellinus noxius: A hypervariable fungus causing root rot in trees.</title>
        <authorList>
            <person name="Chung C.L."/>
            <person name="Lee T.J."/>
            <person name="Akiba M."/>
            <person name="Lee H.H."/>
            <person name="Kuo T.H."/>
            <person name="Liu D."/>
            <person name="Ke H.M."/>
            <person name="Yokoi T."/>
            <person name="Roa M.B."/>
            <person name="Lu M.J."/>
            <person name="Chang Y.Y."/>
            <person name="Ann P.J."/>
            <person name="Tsai J.N."/>
            <person name="Chen C.Y."/>
            <person name="Tzean S.S."/>
            <person name="Ota Y."/>
            <person name="Hattori T."/>
            <person name="Sahashi N."/>
            <person name="Liou R.F."/>
            <person name="Kikuchi T."/>
            <person name="Tsai I.J."/>
        </authorList>
    </citation>
    <scope>NUCLEOTIDE SEQUENCE [LARGE SCALE GENOMIC DNA]</scope>
    <source>
        <strain evidence="2 3">FFPRI411160</strain>
    </source>
</reference>
<feature type="compositionally biased region" description="Gly residues" evidence="1">
    <location>
        <begin position="888"/>
        <end position="900"/>
    </location>
</feature>
<dbReference type="AlphaFoldDB" id="A0A286U7G9"/>
<feature type="compositionally biased region" description="Low complexity" evidence="1">
    <location>
        <begin position="395"/>
        <end position="405"/>
    </location>
</feature>
<feature type="region of interest" description="Disordered" evidence="1">
    <location>
        <begin position="1076"/>
        <end position="1106"/>
    </location>
</feature>
<accession>A0A286U7G9</accession>
<feature type="compositionally biased region" description="Polar residues" evidence="1">
    <location>
        <begin position="964"/>
        <end position="976"/>
    </location>
</feature>
<keyword evidence="3" id="KW-1185">Reference proteome</keyword>
<name>A0A286U7G9_9AGAM</name>
<evidence type="ECO:0000313" key="3">
    <source>
        <dbReference type="Proteomes" id="UP000217199"/>
    </source>
</evidence>
<feature type="compositionally biased region" description="Low complexity" evidence="1">
    <location>
        <begin position="227"/>
        <end position="252"/>
    </location>
</feature>
<sequence>MTQKGRTADWVRSLRNSQFVPPSRTPSQTSFDRHTLWNGDGFESDCESSTSVPPTMMLQYSDARQVLITPNTSQAGSVLAPERAASNMKTTTAETSKLTNEETSRVRSRDEARTGTGLYDQGSRALSRGLDEPNKAATRSRSVATNEQLLTPVSAADEAGAIPHVPSSRKTATPSKAESQQAAASRVHSVNPSTVQARSRAPSHQTLIPSHPVSSHTIQENGTRSMQQQQPSHQSPSVSVSKHASSHTVTVSQAGTEHPRSSHTRSHAPSQVSAQHPASQATDRPPEPNVPTTIPSAHSAIHQTPSARTPSIQKNPTIEPVPPSIHSIHSRSMTASDSRSTEPEQIRIHPPTASPVNSRSGSVYPQSRTPSEGQNYGFSPSVVNAAGQPLPPPSTASASLSYAPTQNSRHSMVQAPPSRHSQSHRSMVSYHEGPSSNLPGVGEEVEAEAEAQIRAQAQTPEASRSYVSTSAQTHGAANSSHTPHPPPNAQLASSTPVAKTTSLPPPHQLTDMYMYAYAYPTLVSQPQVQLHPNPRLWRRGGYPVYPSHEQYPSYTGYPSQPQPQSQPQNYAHEYNNYANHSLDAAEAQAHENAIENAKIGSGKGSKGRSRGLSIGMGRTGRSESKDGSTETHGSGDKKGSEERKEKKERGSLFGVFGGHSRSRSLPMDNGLQDPVNGNPYPTPVSPTVSSHVGLSSPTRDPAAGPDPPSIIYAPARHHRVTHYAPPKIYYKPSSGTHNNNNNNNESTEPIPIVVTPEETGEGRMENAEVTTRDFAYEPKPSPRPSLRPSPRPSPTVSHAPIPSSPIKSPASPSTEIGSVNMAGVGTILSTAPPQNLSVGDQFHGSELGRSERGGRSDRSRSRASGMSFSASAPPPMNANPGTMTMGSVGDGNGGNGGGGSMLSVASPIRSERSERSERSRRGERRKQLPTPPRSATTSSVNETGARHDGSSQYSGKPSVLGSGSVDNYNHFNNTAQQHHHHSQSDPNAYRHRSEFLSPPSSSVGTYDRGRVRERRSQVMDHTSVRSRELQRPMDPEQVEAILGRSRSVETSSSVSTYYVLSKAGQKVQVIYTDGAPSTVTTSTSEHSSKTHEAQAPHANSASTGNKWFKKALRSRFLNRDTPEVAVSTLAPAPAAARVNSVGSGGSKESGGTGGSKESTESKEMKTEKRSGRKLVRKNSVGASAVLGSNSVSHSHTRPRAGPEVETVVVIPGQ</sequence>
<comment type="caution">
    <text evidence="2">The sequence shown here is derived from an EMBL/GenBank/DDBJ whole genome shotgun (WGS) entry which is preliminary data.</text>
</comment>